<dbReference type="GeneID" id="101981560"/>
<evidence type="ECO:0000256" key="1">
    <source>
        <dbReference type="ARBA" id="ARBA00004613"/>
    </source>
</evidence>
<organism evidence="6 7">
    <name type="scientific">Microtus ochrogaster</name>
    <name type="common">Prairie vole</name>
    <dbReference type="NCBI Taxonomy" id="79684"/>
    <lineage>
        <taxon>Eukaryota</taxon>
        <taxon>Metazoa</taxon>
        <taxon>Chordata</taxon>
        <taxon>Craniata</taxon>
        <taxon>Vertebrata</taxon>
        <taxon>Euteleostomi</taxon>
        <taxon>Mammalia</taxon>
        <taxon>Eutheria</taxon>
        <taxon>Euarchontoglires</taxon>
        <taxon>Glires</taxon>
        <taxon>Rodentia</taxon>
        <taxon>Myomorpha</taxon>
        <taxon>Muroidea</taxon>
        <taxon>Cricetidae</taxon>
        <taxon>Arvicolinae</taxon>
        <taxon>Microtus</taxon>
    </lineage>
</organism>
<sequence>MPEMRLSLSQPCFSGTLLIMLMLNLFLWEKVASVPVYTSFSGYDGMSLNELLDHAVTESYNIRDLTAEMHRIFMEDVRYTPGRWFPERDLTACHTSALSVLIPKNRAQQFWGEFLLKETIGLLGAWNNPLHHITTQLSHMEDAPNDIISKAKVIEGKIKELLAALKSILNKVHPGFSDYIYPTWNGLASLQSPDEDTRFFALYDLFQCLKKDTHKVLSNISLLKCQYVYRGEC</sequence>
<proteinExistence type="inferred from homology"/>
<dbReference type="Proteomes" id="UP000694915">
    <property type="component" value="Chromosome 16"/>
</dbReference>
<evidence type="ECO:0000313" key="7">
    <source>
        <dbReference type="RefSeq" id="XP_005355186.1"/>
    </source>
</evidence>
<dbReference type="RefSeq" id="XP_005355186.1">
    <property type="nucleotide sequence ID" value="XM_005355129.1"/>
</dbReference>
<reference evidence="7" key="1">
    <citation type="submission" date="2025-08" db="UniProtKB">
        <authorList>
            <consortium name="RefSeq"/>
        </authorList>
    </citation>
    <scope>IDENTIFICATION</scope>
</reference>
<feature type="signal peptide" evidence="5">
    <location>
        <begin position="1"/>
        <end position="33"/>
    </location>
</feature>
<keyword evidence="5" id="KW-0732">Signal</keyword>
<name>A0ABM0KY87_MICOH</name>
<dbReference type="InterPro" id="IPR001400">
    <property type="entry name" value="Somatotropin/Prolactin"/>
</dbReference>
<gene>
    <name evidence="7" type="primary">LOC101981560</name>
</gene>
<comment type="subcellular location">
    <subcellularLocation>
        <location evidence="1 4">Secreted</location>
    </subcellularLocation>
</comment>
<dbReference type="SUPFAM" id="SSF47266">
    <property type="entry name" value="4-helical cytokines"/>
    <property type="match status" value="1"/>
</dbReference>
<keyword evidence="6" id="KW-1185">Reference proteome</keyword>
<evidence type="ECO:0000256" key="3">
    <source>
        <dbReference type="ARBA" id="ARBA00022525"/>
    </source>
</evidence>
<comment type="similarity">
    <text evidence="2 4">Belongs to the somatotropin/prolactin family.</text>
</comment>
<dbReference type="PRINTS" id="PR00836">
    <property type="entry name" value="SOMATOTROPIN"/>
</dbReference>
<feature type="chain" id="PRO_5046845983" evidence="5">
    <location>
        <begin position="34"/>
        <end position="233"/>
    </location>
</feature>
<dbReference type="CDD" id="cd10288">
    <property type="entry name" value="prolactin_like"/>
    <property type="match status" value="1"/>
</dbReference>
<dbReference type="Pfam" id="PF00103">
    <property type="entry name" value="Hormone_1"/>
    <property type="match status" value="1"/>
</dbReference>
<evidence type="ECO:0000313" key="6">
    <source>
        <dbReference type="Proteomes" id="UP000694915"/>
    </source>
</evidence>
<accession>A0ABM0KY87</accession>
<evidence type="ECO:0000256" key="4">
    <source>
        <dbReference type="RuleBase" id="RU003618"/>
    </source>
</evidence>
<dbReference type="PANTHER" id="PTHR11417:SF10">
    <property type="entry name" value="PROLACTIN-6A1"/>
    <property type="match status" value="1"/>
</dbReference>
<evidence type="ECO:0000256" key="5">
    <source>
        <dbReference type="SAM" id="SignalP"/>
    </source>
</evidence>
<protein>
    <submittedName>
        <fullName evidence="7">Prolactin-6A1-like</fullName>
    </submittedName>
</protein>
<keyword evidence="4" id="KW-0372">Hormone</keyword>
<dbReference type="InterPro" id="IPR009079">
    <property type="entry name" value="4_helix_cytokine-like_core"/>
</dbReference>
<keyword evidence="3" id="KW-0964">Secreted</keyword>
<evidence type="ECO:0000256" key="2">
    <source>
        <dbReference type="ARBA" id="ARBA00008474"/>
    </source>
</evidence>
<dbReference type="PANTHER" id="PTHR11417">
    <property type="entry name" value="SOMATOTROPIN,PROLACTIN"/>
    <property type="match status" value="1"/>
</dbReference>
<dbReference type="Gene3D" id="1.20.1250.10">
    <property type="match status" value="1"/>
</dbReference>